<comment type="caution">
    <text evidence="1">The sequence shown here is derived from an EMBL/GenBank/DDBJ whole genome shotgun (WGS) entry which is preliminary data.</text>
</comment>
<dbReference type="Proteomes" id="UP000324222">
    <property type="component" value="Unassembled WGS sequence"/>
</dbReference>
<dbReference type="AlphaFoldDB" id="A0A5B7JQF3"/>
<organism evidence="1 2">
    <name type="scientific">Portunus trituberculatus</name>
    <name type="common">Swimming crab</name>
    <name type="synonym">Neptunus trituberculatus</name>
    <dbReference type="NCBI Taxonomy" id="210409"/>
    <lineage>
        <taxon>Eukaryota</taxon>
        <taxon>Metazoa</taxon>
        <taxon>Ecdysozoa</taxon>
        <taxon>Arthropoda</taxon>
        <taxon>Crustacea</taxon>
        <taxon>Multicrustacea</taxon>
        <taxon>Malacostraca</taxon>
        <taxon>Eumalacostraca</taxon>
        <taxon>Eucarida</taxon>
        <taxon>Decapoda</taxon>
        <taxon>Pleocyemata</taxon>
        <taxon>Brachyura</taxon>
        <taxon>Eubrachyura</taxon>
        <taxon>Portunoidea</taxon>
        <taxon>Portunidae</taxon>
        <taxon>Portuninae</taxon>
        <taxon>Portunus</taxon>
    </lineage>
</organism>
<gene>
    <name evidence="1" type="ORF">E2C01_095670</name>
</gene>
<evidence type="ECO:0000313" key="1">
    <source>
        <dbReference type="EMBL" id="MPD00212.1"/>
    </source>
</evidence>
<protein>
    <submittedName>
        <fullName evidence="1">Uncharacterized protein</fullName>
    </submittedName>
</protein>
<dbReference type="EMBL" id="VSRR010121948">
    <property type="protein sequence ID" value="MPD00212.1"/>
    <property type="molecule type" value="Genomic_DNA"/>
</dbReference>
<proteinExistence type="predicted"/>
<keyword evidence="2" id="KW-1185">Reference proteome</keyword>
<sequence>MKKHLDSAWGKCDGGGRCGLINCHRHPRISQARQFFQALKLSEYHLTAVEVGWRRGSSAHTGKLQW</sequence>
<accession>A0A5B7JQF3</accession>
<reference evidence="1 2" key="1">
    <citation type="submission" date="2019-05" db="EMBL/GenBank/DDBJ databases">
        <title>Another draft genome of Portunus trituberculatus and its Hox gene families provides insights of decapod evolution.</title>
        <authorList>
            <person name="Jeong J.-H."/>
            <person name="Song I."/>
            <person name="Kim S."/>
            <person name="Choi T."/>
            <person name="Kim D."/>
            <person name="Ryu S."/>
            <person name="Kim W."/>
        </authorList>
    </citation>
    <scope>NUCLEOTIDE SEQUENCE [LARGE SCALE GENOMIC DNA]</scope>
    <source>
        <tissue evidence="1">Muscle</tissue>
    </source>
</reference>
<name>A0A5B7JQF3_PORTR</name>
<evidence type="ECO:0000313" key="2">
    <source>
        <dbReference type="Proteomes" id="UP000324222"/>
    </source>
</evidence>